<name>A0A1X1ZEW8_MYCNO</name>
<comment type="caution">
    <text evidence="4">The sequence shown here is derived from an EMBL/GenBank/DDBJ whole genome shotgun (WGS) entry which is preliminary data.</text>
</comment>
<accession>A0A1X1ZEW8</accession>
<proteinExistence type="predicted"/>
<dbReference type="InterPro" id="IPR052336">
    <property type="entry name" value="MlaD_Phospholipid_Transporter"/>
</dbReference>
<organism evidence="4 5">
    <name type="scientific">Mycolicibacter nonchromogenicus</name>
    <name type="common">Mycobacterium nonchromogenicum</name>
    <dbReference type="NCBI Taxonomy" id="1782"/>
    <lineage>
        <taxon>Bacteria</taxon>
        <taxon>Bacillati</taxon>
        <taxon>Actinomycetota</taxon>
        <taxon>Actinomycetes</taxon>
        <taxon>Mycobacteriales</taxon>
        <taxon>Mycobacteriaceae</taxon>
        <taxon>Mycolicibacter</taxon>
    </lineage>
</organism>
<dbReference type="RefSeq" id="WP_085138370.1">
    <property type="nucleotide sequence ID" value="NZ_LQPI01000038.1"/>
</dbReference>
<feature type="domain" description="Mammalian cell entry C-terminal" evidence="3">
    <location>
        <begin position="121"/>
        <end position="303"/>
    </location>
</feature>
<evidence type="ECO:0000313" key="5">
    <source>
        <dbReference type="Proteomes" id="UP000193108"/>
    </source>
</evidence>
<feature type="signal peptide" evidence="1">
    <location>
        <begin position="1"/>
        <end position="24"/>
    </location>
</feature>
<evidence type="ECO:0000256" key="1">
    <source>
        <dbReference type="SAM" id="SignalP"/>
    </source>
</evidence>
<dbReference type="STRING" id="1782.AWC18_08335"/>
<protein>
    <recommendedName>
        <fullName evidence="6">Mce family protein</fullName>
    </recommendedName>
</protein>
<feature type="chain" id="PRO_5039224201" description="Mce family protein" evidence="1">
    <location>
        <begin position="25"/>
        <end position="373"/>
    </location>
</feature>
<gene>
    <name evidence="4" type="ORF">AWC18_08335</name>
</gene>
<dbReference type="InterPro" id="IPR003399">
    <property type="entry name" value="Mce/MlaD"/>
</dbReference>
<evidence type="ECO:0000259" key="2">
    <source>
        <dbReference type="Pfam" id="PF02470"/>
    </source>
</evidence>
<keyword evidence="1" id="KW-0732">Signal</keyword>
<dbReference type="Pfam" id="PF11887">
    <property type="entry name" value="Mce4_CUP1"/>
    <property type="match status" value="1"/>
</dbReference>
<dbReference type="Pfam" id="PF02470">
    <property type="entry name" value="MlaD"/>
    <property type="match status" value="1"/>
</dbReference>
<dbReference type="GO" id="GO:0005576">
    <property type="term" value="C:extracellular region"/>
    <property type="evidence" value="ECO:0007669"/>
    <property type="project" value="TreeGrafter"/>
</dbReference>
<evidence type="ECO:0008006" key="6">
    <source>
        <dbReference type="Google" id="ProtNLM"/>
    </source>
</evidence>
<dbReference type="PANTHER" id="PTHR33371">
    <property type="entry name" value="INTERMEMBRANE PHOSPHOLIPID TRANSPORT SYSTEM BINDING PROTEIN MLAD-RELATED"/>
    <property type="match status" value="1"/>
</dbReference>
<evidence type="ECO:0000313" key="4">
    <source>
        <dbReference type="EMBL" id="ORW21810.1"/>
    </source>
</evidence>
<dbReference type="EMBL" id="LQPI01000038">
    <property type="protein sequence ID" value="ORW21810.1"/>
    <property type="molecule type" value="Genomic_DNA"/>
</dbReference>
<dbReference type="Proteomes" id="UP000193108">
    <property type="component" value="Unassembled WGS sequence"/>
</dbReference>
<dbReference type="PANTHER" id="PTHR33371:SF15">
    <property type="entry name" value="LIPOPROTEIN LPRN"/>
    <property type="match status" value="1"/>
</dbReference>
<reference evidence="4 5" key="1">
    <citation type="submission" date="2016-01" db="EMBL/GenBank/DDBJ databases">
        <title>The new phylogeny of the genus Mycobacterium.</title>
        <authorList>
            <person name="Tarcisio F."/>
            <person name="Conor M."/>
            <person name="Antonella G."/>
            <person name="Elisabetta G."/>
            <person name="Giulia F.S."/>
            <person name="Sara T."/>
            <person name="Anna F."/>
            <person name="Clotilde B."/>
            <person name="Roberto B."/>
            <person name="Veronica D.S."/>
            <person name="Fabio R."/>
            <person name="Monica P."/>
            <person name="Olivier J."/>
            <person name="Enrico T."/>
            <person name="Nicola S."/>
        </authorList>
    </citation>
    <scope>NUCLEOTIDE SEQUENCE [LARGE SCALE GENOMIC DNA]</scope>
    <source>
        <strain evidence="4 5">DSM 44164</strain>
    </source>
</reference>
<evidence type="ECO:0000259" key="3">
    <source>
        <dbReference type="Pfam" id="PF11887"/>
    </source>
</evidence>
<dbReference type="PROSITE" id="PS51257">
    <property type="entry name" value="PROKAR_LIPOPROTEIN"/>
    <property type="match status" value="1"/>
</dbReference>
<keyword evidence="5" id="KW-1185">Reference proteome</keyword>
<sequence length="373" mass="39492">MIGRRLIALPVAAAAMALTGCSVGVEQLPLPAPGIGGDSYHLNAVFSNALNLPDRAKVRLGGADVGEVVSMTAKDYTAVVDMRVRADVRLPVGTTAELRSATPLGDIFVALRPPEAAGPTEVLRSGDSIPMSATQAAATVEEVLASTSMLVNGGVIGNLTRVLNGVGSAVGREGEGLAAMIRESRSLVTTMSARSDDIRAVMQQTTALAETLNGRRDSINEVLGSSAPALGVVADHTDTIVTLMNQMGAITDQLQRFPSIAGVDTRSLIHDMNELSRAFNDTAVDPRVTMDNFVRVLPPVLKLFSANASHSDVDLQQLALGHIPDKNHLGDPEFHGPKWADWDNLVGSLRYVITQLGDRVWGTDRGRIWGPPQ</sequence>
<dbReference type="InterPro" id="IPR024516">
    <property type="entry name" value="Mce_C"/>
</dbReference>
<dbReference type="AlphaFoldDB" id="A0A1X1ZEW8"/>
<feature type="domain" description="Mce/MlaD" evidence="2">
    <location>
        <begin position="39"/>
        <end position="114"/>
    </location>
</feature>